<sequence length="237" mass="25733">MENLKEGMFGKGVPERKKNAAAIAALVVYVILAALYFLPVDIPYKISFPVAAIAVVSLWILPWQMSLALVSSALGDFCGASGNFTGQIEFFALAHLFLIIFFVHKWFHDGKAFVRAGGRSPETRPWKLVAIGAFVLAVLVFAAVAIVPAAPAGVIRGCVAFYAVIICLMLFCALVRHSRVYAAAAVCFVFSDAVIGWNAFVSPVPGERYLIMVPYYAAQIMFFLRAAHLRPGPCVRA</sequence>
<evidence type="ECO:0000256" key="5">
    <source>
        <dbReference type="ARBA" id="ARBA00023136"/>
    </source>
</evidence>
<dbReference type="GO" id="GO:0016020">
    <property type="term" value="C:membrane"/>
    <property type="evidence" value="ECO:0007669"/>
    <property type="project" value="UniProtKB-SubCell"/>
</dbReference>
<protein>
    <submittedName>
        <fullName evidence="7">Lysoplasmalogenase</fullName>
    </submittedName>
</protein>
<dbReference type="AlphaFoldDB" id="A0A9D9EBP7"/>
<feature type="transmembrane region" description="Helical" evidence="6">
    <location>
        <begin position="90"/>
        <end position="107"/>
    </location>
</feature>
<dbReference type="Pfam" id="PF07947">
    <property type="entry name" value="YhhN"/>
    <property type="match status" value="1"/>
</dbReference>
<evidence type="ECO:0000313" key="8">
    <source>
        <dbReference type="Proteomes" id="UP000823619"/>
    </source>
</evidence>
<feature type="transmembrane region" description="Helical" evidence="6">
    <location>
        <begin position="20"/>
        <end position="38"/>
    </location>
</feature>
<feature type="transmembrane region" description="Helical" evidence="6">
    <location>
        <begin position="153"/>
        <end position="173"/>
    </location>
</feature>
<accession>A0A9D9EBP7</accession>
<evidence type="ECO:0000256" key="4">
    <source>
        <dbReference type="ARBA" id="ARBA00022989"/>
    </source>
</evidence>
<evidence type="ECO:0000313" key="7">
    <source>
        <dbReference type="EMBL" id="MBO8444957.1"/>
    </source>
</evidence>
<proteinExistence type="inferred from homology"/>
<feature type="transmembrane region" description="Helical" evidence="6">
    <location>
        <begin position="209"/>
        <end position="227"/>
    </location>
</feature>
<reference evidence="7" key="1">
    <citation type="submission" date="2020-10" db="EMBL/GenBank/DDBJ databases">
        <authorList>
            <person name="Gilroy R."/>
        </authorList>
    </citation>
    <scope>NUCLEOTIDE SEQUENCE</scope>
    <source>
        <strain evidence="7">D5-748</strain>
    </source>
</reference>
<dbReference type="Proteomes" id="UP000823619">
    <property type="component" value="Unassembled WGS sequence"/>
</dbReference>
<dbReference type="InterPro" id="IPR012506">
    <property type="entry name" value="TMEM86B-like"/>
</dbReference>
<evidence type="ECO:0000256" key="6">
    <source>
        <dbReference type="SAM" id="Phobius"/>
    </source>
</evidence>
<comment type="similarity">
    <text evidence="2">Belongs to the TMEM86 family.</text>
</comment>
<keyword evidence="5 6" id="KW-0472">Membrane</keyword>
<feature type="transmembrane region" description="Helical" evidence="6">
    <location>
        <begin position="180"/>
        <end position="197"/>
    </location>
</feature>
<dbReference type="EMBL" id="JADIMO010000054">
    <property type="protein sequence ID" value="MBO8444957.1"/>
    <property type="molecule type" value="Genomic_DNA"/>
</dbReference>
<organism evidence="7 8">
    <name type="scientific">Candidatus Cryptobacteroides merdavium</name>
    <dbReference type="NCBI Taxonomy" id="2840769"/>
    <lineage>
        <taxon>Bacteria</taxon>
        <taxon>Pseudomonadati</taxon>
        <taxon>Bacteroidota</taxon>
        <taxon>Bacteroidia</taxon>
        <taxon>Bacteroidales</taxon>
        <taxon>Candidatus Cryptobacteroides</taxon>
    </lineage>
</organism>
<reference evidence="7" key="2">
    <citation type="journal article" date="2021" name="PeerJ">
        <title>Extensive microbial diversity within the chicken gut microbiome revealed by metagenomics and culture.</title>
        <authorList>
            <person name="Gilroy R."/>
            <person name="Ravi A."/>
            <person name="Getino M."/>
            <person name="Pursley I."/>
            <person name="Horton D.L."/>
            <person name="Alikhan N.F."/>
            <person name="Baker D."/>
            <person name="Gharbi K."/>
            <person name="Hall N."/>
            <person name="Watson M."/>
            <person name="Adriaenssens E.M."/>
            <person name="Foster-Nyarko E."/>
            <person name="Jarju S."/>
            <person name="Secka A."/>
            <person name="Antonio M."/>
            <person name="Oren A."/>
            <person name="Chaudhuri R.R."/>
            <person name="La Ragione R."/>
            <person name="Hildebrand F."/>
            <person name="Pallen M.J."/>
        </authorList>
    </citation>
    <scope>NUCLEOTIDE SEQUENCE</scope>
    <source>
        <strain evidence="7">D5-748</strain>
    </source>
</reference>
<feature type="transmembrane region" description="Helical" evidence="6">
    <location>
        <begin position="128"/>
        <end position="147"/>
    </location>
</feature>
<name>A0A9D9EBP7_9BACT</name>
<keyword evidence="3 6" id="KW-0812">Transmembrane</keyword>
<dbReference type="PANTHER" id="PTHR31885">
    <property type="entry name" value="GH04784P"/>
    <property type="match status" value="1"/>
</dbReference>
<comment type="caution">
    <text evidence="7">The sequence shown here is derived from an EMBL/GenBank/DDBJ whole genome shotgun (WGS) entry which is preliminary data.</text>
</comment>
<dbReference type="PANTHER" id="PTHR31885:SF6">
    <property type="entry name" value="GH04784P"/>
    <property type="match status" value="1"/>
</dbReference>
<gene>
    <name evidence="7" type="ORF">IAC23_04595</name>
</gene>
<evidence type="ECO:0000256" key="2">
    <source>
        <dbReference type="ARBA" id="ARBA00007375"/>
    </source>
</evidence>
<evidence type="ECO:0000256" key="1">
    <source>
        <dbReference type="ARBA" id="ARBA00004141"/>
    </source>
</evidence>
<feature type="transmembrane region" description="Helical" evidence="6">
    <location>
        <begin position="50"/>
        <end position="70"/>
    </location>
</feature>
<dbReference type="GO" id="GO:0016787">
    <property type="term" value="F:hydrolase activity"/>
    <property type="evidence" value="ECO:0007669"/>
    <property type="project" value="TreeGrafter"/>
</dbReference>
<evidence type="ECO:0000256" key="3">
    <source>
        <dbReference type="ARBA" id="ARBA00022692"/>
    </source>
</evidence>
<keyword evidence="4 6" id="KW-1133">Transmembrane helix</keyword>
<comment type="subcellular location">
    <subcellularLocation>
        <location evidence="1">Membrane</location>
        <topology evidence="1">Multi-pass membrane protein</topology>
    </subcellularLocation>
</comment>